<dbReference type="EMBL" id="BOMS01000191">
    <property type="protein sequence ID" value="GIE73836.1"/>
    <property type="molecule type" value="Genomic_DNA"/>
</dbReference>
<organism evidence="1 2">
    <name type="scientific">Actinoplanes palleronii</name>
    <dbReference type="NCBI Taxonomy" id="113570"/>
    <lineage>
        <taxon>Bacteria</taxon>
        <taxon>Bacillati</taxon>
        <taxon>Actinomycetota</taxon>
        <taxon>Actinomycetes</taxon>
        <taxon>Micromonosporales</taxon>
        <taxon>Micromonosporaceae</taxon>
        <taxon>Actinoplanes</taxon>
    </lineage>
</organism>
<comment type="caution">
    <text evidence="1">The sequence shown here is derived from an EMBL/GenBank/DDBJ whole genome shotgun (WGS) entry which is preliminary data.</text>
</comment>
<evidence type="ECO:0000313" key="1">
    <source>
        <dbReference type="EMBL" id="GIE73836.1"/>
    </source>
</evidence>
<protein>
    <submittedName>
        <fullName evidence="1">Uncharacterized protein</fullName>
    </submittedName>
</protein>
<name>A0ABQ4BT30_9ACTN</name>
<sequence length="76" mass="8237">MSPSPAVAGLSPADRIRKMVPAERKSPMPTVLIRVDSAISRWRGSCGPWKTFTFASIDIGGTLRFDTRVKVKSGSC</sequence>
<accession>A0ABQ4BT30</accession>
<gene>
    <name evidence="1" type="ORF">Apa02nite_099440</name>
</gene>
<keyword evidence="2" id="KW-1185">Reference proteome</keyword>
<dbReference type="Proteomes" id="UP000624709">
    <property type="component" value="Unassembled WGS sequence"/>
</dbReference>
<evidence type="ECO:0000313" key="2">
    <source>
        <dbReference type="Proteomes" id="UP000624709"/>
    </source>
</evidence>
<reference evidence="1 2" key="1">
    <citation type="submission" date="2021-01" db="EMBL/GenBank/DDBJ databases">
        <title>Whole genome shotgun sequence of Actinoplanes palleronii NBRC 14916.</title>
        <authorList>
            <person name="Komaki H."/>
            <person name="Tamura T."/>
        </authorList>
    </citation>
    <scope>NUCLEOTIDE SEQUENCE [LARGE SCALE GENOMIC DNA]</scope>
    <source>
        <strain evidence="1 2">NBRC 14916</strain>
    </source>
</reference>
<proteinExistence type="predicted"/>